<evidence type="ECO:0008006" key="4">
    <source>
        <dbReference type="Google" id="ProtNLM"/>
    </source>
</evidence>
<evidence type="ECO:0000313" key="3">
    <source>
        <dbReference type="Proteomes" id="UP001143486"/>
    </source>
</evidence>
<dbReference type="RefSeq" id="WP_271187551.1">
    <property type="nucleotide sequence ID" value="NZ_BSFE01000008.1"/>
</dbReference>
<feature type="chain" id="PRO_5040749179" description="DUF4440 domain-containing protein" evidence="1">
    <location>
        <begin position="21"/>
        <end position="166"/>
    </location>
</feature>
<keyword evidence="3" id="KW-1185">Reference proteome</keyword>
<dbReference type="EMBL" id="BSFE01000008">
    <property type="protein sequence ID" value="GLK53194.1"/>
    <property type="molecule type" value="Genomic_DNA"/>
</dbReference>
<name>A0A9W6IPG0_9PROT</name>
<dbReference type="AlphaFoldDB" id="A0A9W6IPG0"/>
<dbReference type="InterPro" id="IPR032710">
    <property type="entry name" value="NTF2-like_dom_sf"/>
</dbReference>
<gene>
    <name evidence="2" type="ORF">GCM10017621_27020</name>
</gene>
<protein>
    <recommendedName>
        <fullName evidence="4">DUF4440 domain-containing protein</fullName>
    </recommendedName>
</protein>
<proteinExistence type="predicted"/>
<evidence type="ECO:0000313" key="2">
    <source>
        <dbReference type="EMBL" id="GLK53194.1"/>
    </source>
</evidence>
<feature type="signal peptide" evidence="1">
    <location>
        <begin position="1"/>
        <end position="20"/>
    </location>
</feature>
<accession>A0A9W6IPG0</accession>
<comment type="caution">
    <text evidence="2">The sequence shown here is derived from an EMBL/GenBank/DDBJ whole genome shotgun (WGS) entry which is preliminary data.</text>
</comment>
<dbReference type="Proteomes" id="UP001143486">
    <property type="component" value="Unassembled WGS sequence"/>
</dbReference>
<dbReference type="SUPFAM" id="SSF54427">
    <property type="entry name" value="NTF2-like"/>
    <property type="match status" value="1"/>
</dbReference>
<organism evidence="2 3">
    <name type="scientific">Maricaulis virginensis</name>
    <dbReference type="NCBI Taxonomy" id="144022"/>
    <lineage>
        <taxon>Bacteria</taxon>
        <taxon>Pseudomonadati</taxon>
        <taxon>Pseudomonadota</taxon>
        <taxon>Alphaproteobacteria</taxon>
        <taxon>Maricaulales</taxon>
        <taxon>Maricaulaceae</taxon>
        <taxon>Maricaulis</taxon>
    </lineage>
</organism>
<dbReference type="Gene3D" id="3.10.450.50">
    <property type="match status" value="1"/>
</dbReference>
<reference evidence="2" key="1">
    <citation type="journal article" date="2014" name="Int. J. Syst. Evol. Microbiol.">
        <title>Complete genome sequence of Corynebacterium casei LMG S-19264T (=DSM 44701T), isolated from a smear-ripened cheese.</title>
        <authorList>
            <consortium name="US DOE Joint Genome Institute (JGI-PGF)"/>
            <person name="Walter F."/>
            <person name="Albersmeier A."/>
            <person name="Kalinowski J."/>
            <person name="Ruckert C."/>
        </authorList>
    </citation>
    <scope>NUCLEOTIDE SEQUENCE</scope>
    <source>
        <strain evidence="2">VKM B-1513</strain>
    </source>
</reference>
<keyword evidence="1" id="KW-0732">Signal</keyword>
<evidence type="ECO:0000256" key="1">
    <source>
        <dbReference type="SAM" id="SignalP"/>
    </source>
</evidence>
<sequence>MKHVAAGLALCALAAPPLTAQSVHAGDDLETVFDTLDRRLFDVGFNTCNLEESASLVAEDLEFYHDQGGVTHGRDAFIATMEQNICNGRQTIRRERVDGSFRLERLYEEGTLYGVIQFGSHRFLIVDDTGHAEPTGLAEFAHLWLLNDDGVWELSRVLSYAHRAPE</sequence>
<reference evidence="2" key="2">
    <citation type="submission" date="2023-01" db="EMBL/GenBank/DDBJ databases">
        <authorList>
            <person name="Sun Q."/>
            <person name="Evtushenko L."/>
        </authorList>
    </citation>
    <scope>NUCLEOTIDE SEQUENCE</scope>
    <source>
        <strain evidence="2">VKM B-1513</strain>
    </source>
</reference>